<gene>
    <name evidence="2" type="ORF">LCGC14_0368040</name>
</gene>
<organism evidence="2">
    <name type="scientific">marine sediment metagenome</name>
    <dbReference type="NCBI Taxonomy" id="412755"/>
    <lineage>
        <taxon>unclassified sequences</taxon>
        <taxon>metagenomes</taxon>
        <taxon>ecological metagenomes</taxon>
    </lineage>
</organism>
<dbReference type="GO" id="GO:0016020">
    <property type="term" value="C:membrane"/>
    <property type="evidence" value="ECO:0007669"/>
    <property type="project" value="InterPro"/>
</dbReference>
<dbReference type="PROSITE" id="PS51379">
    <property type="entry name" value="4FE4S_FER_2"/>
    <property type="match status" value="2"/>
</dbReference>
<dbReference type="EMBL" id="LAZR01000291">
    <property type="protein sequence ID" value="KKN76713.1"/>
    <property type="molecule type" value="Genomic_DNA"/>
</dbReference>
<feature type="domain" description="4Fe-4S ferredoxin-type" evidence="1">
    <location>
        <begin position="192"/>
        <end position="220"/>
    </location>
</feature>
<protein>
    <recommendedName>
        <fullName evidence="1">4Fe-4S ferredoxin-type domain-containing protein</fullName>
    </recommendedName>
</protein>
<dbReference type="SUPFAM" id="SSF46548">
    <property type="entry name" value="alpha-helical ferredoxin"/>
    <property type="match status" value="1"/>
</dbReference>
<dbReference type="GO" id="GO:0016655">
    <property type="term" value="F:oxidoreductase activity, acting on NAD(P)H, quinone or similar compound as acceptor"/>
    <property type="evidence" value="ECO:0007669"/>
    <property type="project" value="InterPro"/>
</dbReference>
<dbReference type="GO" id="GO:0051539">
    <property type="term" value="F:4 iron, 4 sulfur cluster binding"/>
    <property type="evidence" value="ECO:0007669"/>
    <property type="project" value="InterPro"/>
</dbReference>
<dbReference type="PROSITE" id="PS00198">
    <property type="entry name" value="4FE4S_FER_1"/>
    <property type="match status" value="1"/>
</dbReference>
<dbReference type="InterPro" id="IPR010208">
    <property type="entry name" value="Ion_transpt_RnfC/RsxC"/>
</dbReference>
<dbReference type="Gene3D" id="3.30.70.20">
    <property type="match status" value="1"/>
</dbReference>
<dbReference type="GO" id="GO:0009055">
    <property type="term" value="F:electron transfer activity"/>
    <property type="evidence" value="ECO:0007669"/>
    <property type="project" value="InterPro"/>
</dbReference>
<dbReference type="PANTHER" id="PTHR43034">
    <property type="entry name" value="ION-TRANSLOCATING OXIDOREDUCTASE COMPLEX SUBUNIT C"/>
    <property type="match status" value="1"/>
</dbReference>
<evidence type="ECO:0000313" key="2">
    <source>
        <dbReference type="EMBL" id="KKN76713.1"/>
    </source>
</evidence>
<dbReference type="Pfam" id="PF13237">
    <property type="entry name" value="Fer4_10"/>
    <property type="match status" value="1"/>
</dbReference>
<feature type="domain" description="4Fe-4S ferredoxin-type" evidence="1">
    <location>
        <begin position="152"/>
        <end position="183"/>
    </location>
</feature>
<dbReference type="AlphaFoldDB" id="A0A0F9WEK4"/>
<proteinExistence type="predicted"/>
<dbReference type="InterPro" id="IPR017900">
    <property type="entry name" value="4Fe4S_Fe_S_CS"/>
</dbReference>
<sequence length="239" mass="26391">MQWFDSPALLVRRLGLKPTAENPVWALPTEGVLALDRALTLSQPCTVRIVAVGGPAVRKPVHVKAMPGYPLKDLLAGRLVDGPTRTLAGGALTGGEVTETQLGLDTECQGLTVLQESTRRELFGFMRPGSDRRSYSKCFLSSLRGQFWESYTTALRGEGRPCIACGECMSVCPARISPSIIHKYLYQDELEQAQRLRVDLCVECGLCSYVCPSKIDLRAEFIDSKQDIERELQTQEPSE</sequence>
<name>A0A0F9WEK4_9ZZZZ</name>
<comment type="caution">
    <text evidence="2">The sequence shown here is derived from an EMBL/GenBank/DDBJ whole genome shotgun (WGS) entry which is preliminary data.</text>
</comment>
<accession>A0A0F9WEK4</accession>
<reference evidence="2" key="1">
    <citation type="journal article" date="2015" name="Nature">
        <title>Complex archaea that bridge the gap between prokaryotes and eukaryotes.</title>
        <authorList>
            <person name="Spang A."/>
            <person name="Saw J.H."/>
            <person name="Jorgensen S.L."/>
            <person name="Zaremba-Niedzwiedzka K."/>
            <person name="Martijn J."/>
            <person name="Lind A.E."/>
            <person name="van Eijk R."/>
            <person name="Schleper C."/>
            <person name="Guy L."/>
            <person name="Ettema T.J."/>
        </authorList>
    </citation>
    <scope>NUCLEOTIDE SEQUENCE</scope>
</reference>
<evidence type="ECO:0000259" key="1">
    <source>
        <dbReference type="PROSITE" id="PS51379"/>
    </source>
</evidence>
<dbReference type="InterPro" id="IPR022615">
    <property type="entry name" value="NqrA_C_domain"/>
</dbReference>
<dbReference type="Pfam" id="PF11973">
    <property type="entry name" value="NQRA_SLBB"/>
    <property type="match status" value="1"/>
</dbReference>
<dbReference type="PANTHER" id="PTHR43034:SF2">
    <property type="entry name" value="ION-TRANSLOCATING OXIDOREDUCTASE COMPLEX SUBUNIT C"/>
    <property type="match status" value="1"/>
</dbReference>
<dbReference type="InterPro" id="IPR017896">
    <property type="entry name" value="4Fe4S_Fe-S-bd"/>
</dbReference>